<dbReference type="PANTHER" id="PTHR14932:SF1">
    <property type="entry name" value="RAB-LIKE PROTEIN 6"/>
    <property type="match status" value="1"/>
</dbReference>
<dbReference type="GO" id="GO:0005634">
    <property type="term" value="C:nucleus"/>
    <property type="evidence" value="ECO:0007669"/>
    <property type="project" value="TreeGrafter"/>
</dbReference>
<feature type="signal peptide" evidence="2">
    <location>
        <begin position="1"/>
        <end position="21"/>
    </location>
</feature>
<feature type="region of interest" description="Disordered" evidence="1">
    <location>
        <begin position="73"/>
        <end position="94"/>
    </location>
</feature>
<name>A0A0D8XWT9_DICVI</name>
<proteinExistence type="predicted"/>
<dbReference type="OrthoDB" id="207081at2759"/>
<gene>
    <name evidence="3" type="ORF">DICVIV_04879</name>
</gene>
<keyword evidence="2" id="KW-0732">Signal</keyword>
<organism evidence="3 4">
    <name type="scientific">Dictyocaulus viviparus</name>
    <name type="common">Bovine lungworm</name>
    <dbReference type="NCBI Taxonomy" id="29172"/>
    <lineage>
        <taxon>Eukaryota</taxon>
        <taxon>Metazoa</taxon>
        <taxon>Ecdysozoa</taxon>
        <taxon>Nematoda</taxon>
        <taxon>Chromadorea</taxon>
        <taxon>Rhabditida</taxon>
        <taxon>Rhabditina</taxon>
        <taxon>Rhabditomorpha</taxon>
        <taxon>Strongyloidea</taxon>
        <taxon>Metastrongylidae</taxon>
        <taxon>Dictyocaulus</taxon>
    </lineage>
</organism>
<dbReference type="Proteomes" id="UP000053766">
    <property type="component" value="Unassembled WGS sequence"/>
</dbReference>
<dbReference type="GO" id="GO:0005525">
    <property type="term" value="F:GTP binding"/>
    <property type="evidence" value="ECO:0007669"/>
    <property type="project" value="InterPro"/>
</dbReference>
<evidence type="ECO:0000256" key="1">
    <source>
        <dbReference type="SAM" id="MobiDB-lite"/>
    </source>
</evidence>
<feature type="compositionally biased region" description="Basic residues" evidence="1">
    <location>
        <begin position="345"/>
        <end position="360"/>
    </location>
</feature>
<evidence type="ECO:0000313" key="4">
    <source>
        <dbReference type="Proteomes" id="UP000053766"/>
    </source>
</evidence>
<evidence type="ECO:0000313" key="3">
    <source>
        <dbReference type="EMBL" id="KJH48980.1"/>
    </source>
</evidence>
<reference evidence="3 4" key="1">
    <citation type="submission" date="2013-11" db="EMBL/GenBank/DDBJ databases">
        <title>Draft genome of the bovine lungworm Dictyocaulus viviparus.</title>
        <authorList>
            <person name="Mitreva M."/>
        </authorList>
    </citation>
    <scope>NUCLEOTIDE SEQUENCE [LARGE SCALE GENOMIC DNA]</scope>
    <source>
        <strain evidence="3 4">HannoverDv2000</strain>
    </source>
</reference>
<dbReference type="InterPro" id="IPR040385">
    <property type="entry name" value="RABL6"/>
</dbReference>
<reference evidence="4" key="2">
    <citation type="journal article" date="2016" name="Sci. Rep.">
        <title>Dictyocaulus viviparus genome, variome and transcriptome elucidate lungworm biology and support future intervention.</title>
        <authorList>
            <person name="McNulty S.N."/>
            <person name="Strube C."/>
            <person name="Rosa B.A."/>
            <person name="Martin J.C."/>
            <person name="Tyagi R."/>
            <person name="Choi Y.J."/>
            <person name="Wang Q."/>
            <person name="Hallsworth Pepin K."/>
            <person name="Zhang X."/>
            <person name="Ozersky P."/>
            <person name="Wilson R.K."/>
            <person name="Sternberg P.W."/>
            <person name="Gasser R.B."/>
            <person name="Mitreva M."/>
        </authorList>
    </citation>
    <scope>NUCLEOTIDE SEQUENCE [LARGE SCALE GENOMIC DNA]</scope>
    <source>
        <strain evidence="4">HannoverDv2000</strain>
    </source>
</reference>
<dbReference type="GO" id="GO:0005829">
    <property type="term" value="C:cytosol"/>
    <property type="evidence" value="ECO:0007669"/>
    <property type="project" value="TreeGrafter"/>
</dbReference>
<feature type="compositionally biased region" description="Polar residues" evidence="1">
    <location>
        <begin position="329"/>
        <end position="342"/>
    </location>
</feature>
<evidence type="ECO:0000256" key="2">
    <source>
        <dbReference type="SAM" id="SignalP"/>
    </source>
</evidence>
<accession>A0A0D8XWT9</accession>
<dbReference type="STRING" id="29172.A0A0D8XWT9"/>
<protein>
    <submittedName>
        <fullName evidence="3">Uncharacterized protein</fullName>
    </submittedName>
</protein>
<feature type="chain" id="PRO_5002335988" evidence="2">
    <location>
        <begin position="22"/>
        <end position="400"/>
    </location>
</feature>
<dbReference type="AlphaFoldDB" id="A0A0D8XWT9"/>
<feature type="region of interest" description="Disordered" evidence="1">
    <location>
        <begin position="329"/>
        <end position="363"/>
    </location>
</feature>
<dbReference type="PANTHER" id="PTHR14932">
    <property type="entry name" value="RAS GTPASE-RELATED"/>
    <property type="match status" value="1"/>
</dbReference>
<keyword evidence="4" id="KW-1185">Reference proteome</keyword>
<dbReference type="EMBL" id="KN716249">
    <property type="protein sequence ID" value="KJH48980.1"/>
    <property type="molecule type" value="Genomic_DNA"/>
</dbReference>
<sequence>MRNAFGLRFVYLFFNIPFLYLQRETLQRQLKTNTEEIKCSDAELECYQETPEADYDTFMSAITQRRRQAAEVAGASALSDSPESKNRKPLGGGQPIPGQIFSAVKEKSVSQQPSSFNVQASCSDSSTCMFSVSTSYQCFLIIFEIVVHTLHHIQRQGSKYFLNLAIDPGSCVKRTFVQEHETSKTSAVSQMHNVSDDEDVNGMVRTVEVDFETDDELKEKMSRLIKEMNSDDSPYPPILAENSKVSDSSITSDDQLCDINRKELNGSIRATAAVERFEQSDSYGASTIPTSACMSTSEFDAWLGNEDAFLPTYSKEESSEKEVGIDTWTTHTHSSSAVNNTANKERKKKRGEKSSRKKKTTNIVSDEIDDRALNNELKSKSGNILEGFLVDTELTGYDPL</sequence>